<proteinExistence type="predicted"/>
<evidence type="ECO:0000313" key="3">
    <source>
        <dbReference type="Proteomes" id="UP000447873"/>
    </source>
</evidence>
<evidence type="ECO:0000313" key="2">
    <source>
        <dbReference type="EMBL" id="KAE9968111.1"/>
    </source>
</evidence>
<reference evidence="2 3" key="1">
    <citation type="submission" date="2018-12" db="EMBL/GenBank/DDBJ databases">
        <title>Venturia inaequalis Genome Resource.</title>
        <authorList>
            <person name="Lichtner F.J."/>
        </authorList>
    </citation>
    <scope>NUCLEOTIDE SEQUENCE [LARGE SCALE GENOMIC DNA]</scope>
    <source>
        <strain evidence="2 3">120213</strain>
    </source>
</reference>
<dbReference type="Proteomes" id="UP000447873">
    <property type="component" value="Unassembled WGS sequence"/>
</dbReference>
<dbReference type="EMBL" id="WNWS01000421">
    <property type="protein sequence ID" value="KAE9968111.1"/>
    <property type="molecule type" value="Genomic_DNA"/>
</dbReference>
<dbReference type="Pfam" id="PF06985">
    <property type="entry name" value="HET"/>
    <property type="match status" value="1"/>
</dbReference>
<sequence length="891" mass="101430">MQFQTLTRIGHYFRKPKGIFTKTGDIRHEEQIIGKVRTFLIPTRALIRVLNVLKNRSQAFGSLDQNVWLAFGHAQSLAAAILNSHDEKGYGPGLSAWSKWVKQEYPNAPRIWSKGLGSQLENLIFAKTNGAEVLFESDHLDRPYPESFQPLITNTLLQERSLLKDELTSAFSQGRHTGYAKYPGPQECSGMPQNIPVLHLNVIPPSSKSCDLCASKWPCSIDLYHKIPDITWFRLLYLKPGRRTDPLECQLRCARRCEAEGMYEALSYSWHSWQSQNIKAALPCNITCNGIRFEAQPTLVLALRNLRSQHQERIMWVDAICINQSDDLEKNQQVESMDLIYSGAARTLIWLGELDYETTQSALDNICYLVNEWDENMPACYWTKRGESPQEEEFVHPTTRPKTPSAEDSLLLCLRPIFDSAWFQRKWVIQEVVLARDAEVSWCHHKISWRWIGLAAAILRNQHHSLLDELYNRQGFYNAYLMFRLSAREGFPTLQLSFLHLLRLTANFKTTDPRDAVYAILGIATKDNIPRERPFIAVDVSCGLEALLYSVAERFLETSHPLNFLSNAQGVPKRGEVLFKTNKSVSMKPTWIPDWQESSCSAILGPWSLNEPWNPSRGLDFQRNSSTNCSELVVRGILVSMVLFCGSPNRLGVQSLVRNGAFGLLTHNTFKVLACTMVGGRNEYGGRENHHNALDDDLFAFIVERCEDEGSKTSWVPHNKPFVPDVKRYFTPAAWSAYWGPDSNLKRSRAEFKEGAARFERLAAKACNNRWLFLTTGGHLGLGPWSMLPGDEVCILGGADMPFVLRREEDYFRLVGECYIGNMMDGEAVQAVTHSTMHRGFFEPGLMLERAFRCEGAPKAVRKMIVQLKRDVLEAAGERYSVLKECWISIR</sequence>
<dbReference type="PANTHER" id="PTHR24148">
    <property type="entry name" value="ANKYRIN REPEAT DOMAIN-CONTAINING PROTEIN 39 HOMOLOG-RELATED"/>
    <property type="match status" value="1"/>
</dbReference>
<name>A0A8H3YSU9_VENIN</name>
<accession>A0A8H3YSU9</accession>
<organism evidence="2 3">
    <name type="scientific">Venturia inaequalis</name>
    <name type="common">Apple scab fungus</name>
    <dbReference type="NCBI Taxonomy" id="5025"/>
    <lineage>
        <taxon>Eukaryota</taxon>
        <taxon>Fungi</taxon>
        <taxon>Dikarya</taxon>
        <taxon>Ascomycota</taxon>
        <taxon>Pezizomycotina</taxon>
        <taxon>Dothideomycetes</taxon>
        <taxon>Pleosporomycetidae</taxon>
        <taxon>Venturiales</taxon>
        <taxon>Venturiaceae</taxon>
        <taxon>Venturia</taxon>
    </lineage>
</organism>
<comment type="caution">
    <text evidence="2">The sequence shown here is derived from an EMBL/GenBank/DDBJ whole genome shotgun (WGS) entry which is preliminary data.</text>
</comment>
<gene>
    <name evidence="2" type="ORF">EG328_007781</name>
</gene>
<dbReference type="Pfam" id="PF26639">
    <property type="entry name" value="Het-6_barrel"/>
    <property type="match status" value="1"/>
</dbReference>
<protein>
    <recommendedName>
        <fullName evidence="1">Heterokaryon incompatibility domain-containing protein</fullName>
    </recommendedName>
</protein>
<dbReference type="InterPro" id="IPR010730">
    <property type="entry name" value="HET"/>
</dbReference>
<dbReference type="AlphaFoldDB" id="A0A8H3YSU9"/>
<evidence type="ECO:0000259" key="1">
    <source>
        <dbReference type="Pfam" id="PF06985"/>
    </source>
</evidence>
<dbReference type="InterPro" id="IPR052895">
    <property type="entry name" value="HetReg/Transcr_Mod"/>
</dbReference>
<dbReference type="PANTHER" id="PTHR24148:SF64">
    <property type="entry name" value="HETEROKARYON INCOMPATIBILITY DOMAIN-CONTAINING PROTEIN"/>
    <property type="match status" value="1"/>
</dbReference>
<feature type="domain" description="Heterokaryon incompatibility" evidence="1">
    <location>
        <begin position="263"/>
        <end position="431"/>
    </location>
</feature>